<gene>
    <name evidence="6" type="ORF">GA0116959_11029</name>
</gene>
<dbReference type="EMBL" id="FMBK01000010">
    <property type="protein sequence ID" value="SCC72507.1"/>
    <property type="molecule type" value="Genomic_DNA"/>
</dbReference>
<keyword evidence="4" id="KW-0067">ATP-binding</keyword>
<proteinExistence type="predicted"/>
<dbReference type="GO" id="GO:0000724">
    <property type="term" value="P:double-strand break repair via homologous recombination"/>
    <property type="evidence" value="ECO:0007669"/>
    <property type="project" value="TreeGrafter"/>
</dbReference>
<dbReference type="InterPro" id="IPR027417">
    <property type="entry name" value="P-loop_NTPase"/>
</dbReference>
<evidence type="ECO:0000256" key="2">
    <source>
        <dbReference type="ARBA" id="ARBA00022801"/>
    </source>
</evidence>
<dbReference type="Gene3D" id="3.40.50.300">
    <property type="entry name" value="P-loop containing nucleotide triphosphate hydrolases"/>
    <property type="match status" value="2"/>
</dbReference>
<evidence type="ECO:0000256" key="3">
    <source>
        <dbReference type="ARBA" id="ARBA00022806"/>
    </source>
</evidence>
<organism evidence="6 7">
    <name type="scientific">Acinetobacter albensis</name>
    <dbReference type="NCBI Taxonomy" id="1673609"/>
    <lineage>
        <taxon>Bacteria</taxon>
        <taxon>Pseudomonadati</taxon>
        <taxon>Pseudomonadota</taxon>
        <taxon>Gammaproteobacteria</taxon>
        <taxon>Moraxellales</taxon>
        <taxon>Moraxellaceae</taxon>
        <taxon>Acinetobacter</taxon>
    </lineage>
</organism>
<dbReference type="GO" id="GO:0043138">
    <property type="term" value="F:3'-5' DNA helicase activity"/>
    <property type="evidence" value="ECO:0007669"/>
    <property type="project" value="TreeGrafter"/>
</dbReference>
<dbReference type="AlphaFoldDB" id="A0A1C4GWE9"/>
<dbReference type="PANTHER" id="PTHR11070:SF30">
    <property type="entry name" value="F-BOX DNA HELICASE 1"/>
    <property type="match status" value="1"/>
</dbReference>
<name>A0A1C4GWE9_9GAMM</name>
<keyword evidence="3 6" id="KW-0347">Helicase</keyword>
<protein>
    <submittedName>
        <fullName evidence="6">UvrD/REP helicase N-terminal domain-containing protein</fullName>
    </submittedName>
</protein>
<keyword evidence="1" id="KW-0547">Nucleotide-binding</keyword>
<dbReference type="GO" id="GO:0016787">
    <property type="term" value="F:hydrolase activity"/>
    <property type="evidence" value="ECO:0007669"/>
    <property type="project" value="UniProtKB-KW"/>
</dbReference>
<dbReference type="GO" id="GO:0005524">
    <property type="term" value="F:ATP binding"/>
    <property type="evidence" value="ECO:0007669"/>
    <property type="project" value="UniProtKB-KW"/>
</dbReference>
<dbReference type="Pfam" id="PF13361">
    <property type="entry name" value="UvrD_C"/>
    <property type="match status" value="1"/>
</dbReference>
<keyword evidence="2" id="KW-0378">Hydrolase</keyword>
<dbReference type="Pfam" id="PF13245">
    <property type="entry name" value="AAA_19"/>
    <property type="match status" value="1"/>
</dbReference>
<evidence type="ECO:0000259" key="5">
    <source>
        <dbReference type="Pfam" id="PF13361"/>
    </source>
</evidence>
<evidence type="ECO:0000256" key="1">
    <source>
        <dbReference type="ARBA" id="ARBA00022741"/>
    </source>
</evidence>
<evidence type="ECO:0000313" key="6">
    <source>
        <dbReference type="EMBL" id="SCC72507.1"/>
    </source>
</evidence>
<sequence length="525" mass="59533">MNSRVAKAYQVWLKKPTVNIKPMTVSDFKKPSATYEQAIAIDNARLGKSFKVIAYAGTGKTTTLQMISDAMPERRGMYLAFNKAIASEAQSKFHRGVDCRTFHSLAFRSVPRGVTDKLRLPRLSPSFIAKEYRLNPITLRRMMGGRYEKYVMMPSRLASLVSNAVSYFCSTSSQYPAPRHLQAPSWLHPDDIEELQKHLYPAVEKRWLESINTNHQAGIGHDIYLKLWALSEPNIPTDYVLFDEAQDADPLMLGILLRQKNTQVIYVGDAHQQIYAWRGAVNAMQQLPLPESRLTTSFRFGEEIALNANAILGALSETVPLLGNPQLNSKVVNKPHIKQRDAILCRTNARAMELLLAGLVHGDKVSLQADHVKLNRFVDAASMLKQGRRVTDVPELAWFNSWHDVHEYCETNDGSDIKPLVKLVDDHGTDPLKRALAKISPIEHADYIISTAHKAKGLEWNRVHIEDDYQFKVNEKDHKISDEELRLLYVACTRAKVSLNIYHIYDLIQQLKKQMPVSLRKAVGE</sequence>
<feature type="domain" description="UvrD-like helicase C-terminal" evidence="5">
    <location>
        <begin position="447"/>
        <end position="501"/>
    </location>
</feature>
<evidence type="ECO:0000256" key="4">
    <source>
        <dbReference type="ARBA" id="ARBA00022840"/>
    </source>
</evidence>
<reference evidence="6 7" key="1">
    <citation type="submission" date="2016-08" db="EMBL/GenBank/DDBJ databases">
        <authorList>
            <person name="Seilhamer J.J."/>
        </authorList>
    </citation>
    <scope>NUCLEOTIDE SEQUENCE [LARGE SCALE GENOMIC DNA]</scope>
    <source>
        <strain evidence="6 7">ANC 4874</strain>
    </source>
</reference>
<dbReference type="GO" id="GO:0031297">
    <property type="term" value="P:replication fork processing"/>
    <property type="evidence" value="ECO:0007669"/>
    <property type="project" value="TreeGrafter"/>
</dbReference>
<dbReference type="GO" id="GO:0003677">
    <property type="term" value="F:DNA binding"/>
    <property type="evidence" value="ECO:0007669"/>
    <property type="project" value="InterPro"/>
</dbReference>
<dbReference type="InterPro" id="IPR014017">
    <property type="entry name" value="DNA_helicase_UvrD-like_C"/>
</dbReference>
<dbReference type="PANTHER" id="PTHR11070">
    <property type="entry name" value="UVRD / RECB / PCRA DNA HELICASE FAMILY MEMBER"/>
    <property type="match status" value="1"/>
</dbReference>
<dbReference type="SUPFAM" id="SSF52540">
    <property type="entry name" value="P-loop containing nucleoside triphosphate hydrolases"/>
    <property type="match status" value="1"/>
</dbReference>
<dbReference type="Proteomes" id="UP000243661">
    <property type="component" value="Unassembled WGS sequence"/>
</dbReference>
<accession>A0A1C4GWE9</accession>
<dbReference type="InterPro" id="IPR000212">
    <property type="entry name" value="DNA_helicase_UvrD/REP"/>
</dbReference>
<evidence type="ECO:0000313" key="7">
    <source>
        <dbReference type="Proteomes" id="UP000243661"/>
    </source>
</evidence>